<evidence type="ECO:0008006" key="3">
    <source>
        <dbReference type="Google" id="ProtNLM"/>
    </source>
</evidence>
<protein>
    <recommendedName>
        <fullName evidence="3">DUF4389 domain-containing protein</fullName>
    </recommendedName>
</protein>
<comment type="caution">
    <text evidence="2">The sequence shown here is derived from an EMBL/GenBank/DDBJ whole genome shotgun (WGS) entry which is preliminary data.</text>
</comment>
<dbReference type="AlphaFoldDB" id="A0A0F9I1V2"/>
<proteinExistence type="predicted"/>
<reference evidence="2" key="1">
    <citation type="journal article" date="2015" name="Nature">
        <title>Complex archaea that bridge the gap between prokaryotes and eukaryotes.</title>
        <authorList>
            <person name="Spang A."/>
            <person name="Saw J.H."/>
            <person name="Jorgensen S.L."/>
            <person name="Zaremba-Niedzwiedzka K."/>
            <person name="Martijn J."/>
            <person name="Lind A.E."/>
            <person name="van Eijk R."/>
            <person name="Schleper C."/>
            <person name="Guy L."/>
            <person name="Ettema T.J."/>
        </authorList>
    </citation>
    <scope>NUCLEOTIDE SEQUENCE</scope>
</reference>
<evidence type="ECO:0000313" key="2">
    <source>
        <dbReference type="EMBL" id="KKM21596.1"/>
    </source>
</evidence>
<evidence type="ECO:0000256" key="1">
    <source>
        <dbReference type="SAM" id="Phobius"/>
    </source>
</evidence>
<name>A0A0F9I1V2_9ZZZZ</name>
<accession>A0A0F9I1V2</accession>
<gene>
    <name evidence="2" type="ORF">LCGC14_1633890</name>
</gene>
<feature type="transmembrane region" description="Helical" evidence="1">
    <location>
        <begin position="26"/>
        <end position="57"/>
    </location>
</feature>
<sequence length="136" mass="15030">MPADYAVTFGVEPPDKFERPQVFLRILILVILSIVGSVAGLLFGLVYLGLPVLAAIFVSQKGSEKFLEEDGRRMSGWLRWLIAVYSYLGILTDRFPLEKPEEDVHFEVQTSGNPTVGSALLASSTASLVRSSWPSW</sequence>
<keyword evidence="1" id="KW-0812">Transmembrane</keyword>
<keyword evidence="1" id="KW-1133">Transmembrane helix</keyword>
<organism evidence="2">
    <name type="scientific">marine sediment metagenome</name>
    <dbReference type="NCBI Taxonomy" id="412755"/>
    <lineage>
        <taxon>unclassified sequences</taxon>
        <taxon>metagenomes</taxon>
        <taxon>ecological metagenomes</taxon>
    </lineage>
</organism>
<dbReference type="EMBL" id="LAZR01013517">
    <property type="protein sequence ID" value="KKM21596.1"/>
    <property type="molecule type" value="Genomic_DNA"/>
</dbReference>
<keyword evidence="1" id="KW-0472">Membrane</keyword>